<dbReference type="GO" id="GO:0043546">
    <property type="term" value="F:molybdopterin cofactor binding"/>
    <property type="evidence" value="ECO:0007669"/>
    <property type="project" value="InterPro"/>
</dbReference>
<dbReference type="Gene3D" id="3.40.228.10">
    <property type="entry name" value="Dimethylsulfoxide Reductase, domain 2"/>
    <property type="match status" value="1"/>
</dbReference>
<dbReference type="InterPro" id="IPR006963">
    <property type="entry name" value="Mopterin_OxRdtase_4Fe-4S_dom"/>
</dbReference>
<dbReference type="SUPFAM" id="SSF53706">
    <property type="entry name" value="Formate dehydrogenase/DMSO reductase, domains 1-3"/>
    <property type="match status" value="1"/>
</dbReference>
<keyword evidence="6" id="KW-0479">Metal-binding</keyword>
<comment type="cofactor">
    <cofactor evidence="2">
        <name>[4Fe-4S] cluster</name>
        <dbReference type="ChEBI" id="CHEBI:49883"/>
    </cofactor>
</comment>
<evidence type="ECO:0000256" key="6">
    <source>
        <dbReference type="ARBA" id="ARBA00022723"/>
    </source>
</evidence>
<keyword evidence="7" id="KW-0560">Oxidoreductase</keyword>
<evidence type="ECO:0000256" key="10">
    <source>
        <dbReference type="ARBA" id="ARBA00023063"/>
    </source>
</evidence>
<dbReference type="GO" id="GO:0051539">
    <property type="term" value="F:4 iron, 4 sulfur cluster binding"/>
    <property type="evidence" value="ECO:0007669"/>
    <property type="project" value="UniProtKB-KW"/>
</dbReference>
<comment type="similarity">
    <text evidence="3">Belongs to the prokaryotic molybdopterin-containing oxidoreductase family. NasA/NapA/NarB subfamily.</text>
</comment>
<dbReference type="Gene3D" id="2.20.25.90">
    <property type="entry name" value="ADC-like domains"/>
    <property type="match status" value="1"/>
</dbReference>
<dbReference type="SUPFAM" id="SSF50692">
    <property type="entry name" value="ADC-like"/>
    <property type="match status" value="1"/>
</dbReference>
<dbReference type="CDD" id="cd02791">
    <property type="entry name" value="MopB_CT_Nitrate-R-NapA-like"/>
    <property type="match status" value="1"/>
</dbReference>
<dbReference type="InterPro" id="IPR006655">
    <property type="entry name" value="Mopterin_OxRdtase_prok_CS"/>
</dbReference>
<dbReference type="GO" id="GO:0042128">
    <property type="term" value="P:nitrate assimilation"/>
    <property type="evidence" value="ECO:0007669"/>
    <property type="project" value="UniProtKB-KW"/>
</dbReference>
<dbReference type="PROSITE" id="PS00932">
    <property type="entry name" value="MOLYBDOPTERIN_PROK_3"/>
    <property type="match status" value="1"/>
</dbReference>
<evidence type="ECO:0000313" key="14">
    <source>
        <dbReference type="Proteomes" id="UP000565205"/>
    </source>
</evidence>
<dbReference type="Pfam" id="PF00384">
    <property type="entry name" value="Molybdopterin"/>
    <property type="match status" value="1"/>
</dbReference>
<dbReference type="EMBL" id="JABXXQ010000030">
    <property type="protein sequence ID" value="NVN29360.1"/>
    <property type="molecule type" value="Genomic_DNA"/>
</dbReference>
<protein>
    <submittedName>
        <fullName evidence="13">Nitrate reductase</fullName>
    </submittedName>
</protein>
<dbReference type="Pfam" id="PF01568">
    <property type="entry name" value="Molydop_binding"/>
    <property type="match status" value="1"/>
</dbReference>
<keyword evidence="9" id="KW-0411">Iron-sulfur</keyword>
<evidence type="ECO:0000259" key="12">
    <source>
        <dbReference type="PROSITE" id="PS51669"/>
    </source>
</evidence>
<evidence type="ECO:0000256" key="3">
    <source>
        <dbReference type="ARBA" id="ARBA00008747"/>
    </source>
</evidence>
<dbReference type="Gene3D" id="3.40.50.740">
    <property type="match status" value="1"/>
</dbReference>
<dbReference type="GO" id="GO:0016491">
    <property type="term" value="F:oxidoreductase activity"/>
    <property type="evidence" value="ECO:0007669"/>
    <property type="project" value="UniProtKB-KW"/>
</dbReference>
<evidence type="ECO:0000256" key="5">
    <source>
        <dbReference type="ARBA" id="ARBA00022505"/>
    </source>
</evidence>
<dbReference type="Gene3D" id="2.40.40.20">
    <property type="match status" value="1"/>
</dbReference>
<dbReference type="Proteomes" id="UP000565205">
    <property type="component" value="Unassembled WGS sequence"/>
</dbReference>
<dbReference type="PANTHER" id="PTHR43105">
    <property type="entry name" value="RESPIRATORY NITRATE REDUCTASE"/>
    <property type="match status" value="1"/>
</dbReference>
<keyword evidence="8" id="KW-0408">Iron</keyword>
<keyword evidence="10" id="KW-0534">Nitrate assimilation</keyword>
<dbReference type="GO" id="GO:1990204">
    <property type="term" value="C:oxidoreductase complex"/>
    <property type="evidence" value="ECO:0007669"/>
    <property type="project" value="UniProtKB-ARBA"/>
</dbReference>
<proteinExistence type="inferred from homology"/>
<reference evidence="13 14" key="1">
    <citation type="submission" date="2020-06" db="EMBL/GenBank/DDBJ databases">
        <title>Description of novel acetic acid bacteria.</title>
        <authorList>
            <person name="Sombolestani A."/>
        </authorList>
    </citation>
    <scope>NUCLEOTIDE SEQUENCE [LARGE SCALE GENOMIC DNA]</scope>
    <source>
        <strain evidence="13 14">LMG 26838</strain>
    </source>
</reference>
<keyword evidence="4" id="KW-0004">4Fe-4S</keyword>
<keyword evidence="5" id="KW-0500">Molybdenum</keyword>
<dbReference type="PANTHER" id="PTHR43105:SF9">
    <property type="entry name" value="NADPH-FE(3+) OXIDOREDUCTASE SUBUNIT ALPHA"/>
    <property type="match status" value="1"/>
</dbReference>
<evidence type="ECO:0000313" key="13">
    <source>
        <dbReference type="EMBL" id="NVN29360.1"/>
    </source>
</evidence>
<dbReference type="InterPro" id="IPR006656">
    <property type="entry name" value="Mopterin_OxRdtase"/>
</dbReference>
<evidence type="ECO:0000256" key="9">
    <source>
        <dbReference type="ARBA" id="ARBA00023014"/>
    </source>
</evidence>
<dbReference type="CDD" id="cd02754">
    <property type="entry name" value="MopB_Nitrate-R-NapA-like"/>
    <property type="match status" value="1"/>
</dbReference>
<accession>A0A850NMZ3</accession>
<comment type="caution">
    <text evidence="13">The sequence shown here is derived from an EMBL/GenBank/DDBJ whole genome shotgun (WGS) entry which is preliminary data.</text>
</comment>
<evidence type="ECO:0000256" key="8">
    <source>
        <dbReference type="ARBA" id="ARBA00023004"/>
    </source>
</evidence>
<feature type="domain" description="4Fe-4S Mo/W bis-MGD-type" evidence="12">
    <location>
        <begin position="1"/>
        <end position="39"/>
    </location>
</feature>
<dbReference type="Pfam" id="PF04879">
    <property type="entry name" value="Molybdop_Fe4S4"/>
    <property type="match status" value="1"/>
</dbReference>
<name>A0A850NMZ3_9PROT</name>
<gene>
    <name evidence="13" type="ORF">HUK83_03270</name>
</gene>
<dbReference type="GO" id="GO:0016020">
    <property type="term" value="C:membrane"/>
    <property type="evidence" value="ECO:0007669"/>
    <property type="project" value="TreeGrafter"/>
</dbReference>
<feature type="compositionally biased region" description="Basic and acidic residues" evidence="11">
    <location>
        <begin position="1"/>
        <end position="19"/>
    </location>
</feature>
<dbReference type="InterPro" id="IPR009010">
    <property type="entry name" value="Asp_de-COase-like_dom_sf"/>
</dbReference>
<dbReference type="InterPro" id="IPR006657">
    <property type="entry name" value="MoPterin_dinucl-bd_dom"/>
</dbReference>
<comment type="cofactor">
    <cofactor evidence="1">
        <name>Mo-bis(molybdopterin guanine dinucleotide)</name>
        <dbReference type="ChEBI" id="CHEBI:60539"/>
    </cofactor>
</comment>
<feature type="non-terminal residue" evidence="13">
    <location>
        <position position="730"/>
    </location>
</feature>
<feature type="region of interest" description="Disordered" evidence="11">
    <location>
        <begin position="1"/>
        <end position="22"/>
    </location>
</feature>
<dbReference type="InterPro" id="IPR041957">
    <property type="entry name" value="CT_Nitrate-R-NapA-like"/>
</dbReference>
<dbReference type="GO" id="GO:0045333">
    <property type="term" value="P:cellular respiration"/>
    <property type="evidence" value="ECO:0007669"/>
    <property type="project" value="UniProtKB-ARBA"/>
</dbReference>
<evidence type="ECO:0000256" key="7">
    <source>
        <dbReference type="ARBA" id="ARBA00023002"/>
    </source>
</evidence>
<dbReference type="InterPro" id="IPR050123">
    <property type="entry name" value="Prok_molybdopt-oxidoreductase"/>
</dbReference>
<evidence type="ECO:0000256" key="4">
    <source>
        <dbReference type="ARBA" id="ARBA00022485"/>
    </source>
</evidence>
<organism evidence="13 14">
    <name type="scientific">Endobacter medicaginis</name>
    <dbReference type="NCBI Taxonomy" id="1181271"/>
    <lineage>
        <taxon>Bacteria</taxon>
        <taxon>Pseudomonadati</taxon>
        <taxon>Pseudomonadota</taxon>
        <taxon>Alphaproteobacteria</taxon>
        <taxon>Acetobacterales</taxon>
        <taxon>Acetobacteraceae</taxon>
        <taxon>Endobacter</taxon>
    </lineage>
</organism>
<dbReference type="GO" id="GO:0046872">
    <property type="term" value="F:metal ion binding"/>
    <property type="evidence" value="ECO:0007669"/>
    <property type="project" value="UniProtKB-KW"/>
</dbReference>
<dbReference type="AlphaFoldDB" id="A0A850NMZ3"/>
<sequence>MEVEGDRITRIKGDPDHPTNRGRLCTKGSSCDKPLTAPQRLASAMARPSRDAEATAVELDTAIASVASRLKSIVAEHGPDSVSLYVSGQMSIEAQYLANKLAKGYLRTQHIESNSRLCMASAGAGYKTSLGADAPPGSYEDFDLTDLFFVIGANMADCHPILFLRLLDRKRDGRAKLIVVDPRRTATADKADLFLQIRPGTDLALLNGILHLLVVSKANSAIDADFIAAHTTGWEAMEPFLADYTPERVADITGIPEADIRQAAAWIAEHPRWMTLWTMGLNQSVSGTWHTNAICNLHLATGAICKPGTGPFSLTGQPNAMGGREMGYMGPGLPGQRSALVPEDRAFAEARWNLPPGTIRAEPGMGTIAMFEAMARGEIRACWIICTNPVASMPNRDTVIDGLHAAELVVVQDAFADAETAAYADVLLPGALWAEGDGVQVNSDRTMTLTARAVPPPGAALPDWQLIARVACAMGFESAFTYADSAEVFDELCSFANPATGYDIRGASHARLRREGPVQWPSPPGDTAPRHPIRYVESGAPHFPKPDGRAAFLPRPFLPRDEEPTETYPFLLSTGRLQHQWHTLTKTERVASLNRLNPGPAIEIHPEDAAPLGIAENDLVAIASPRGTAELPAHITDRVAPGTCFAPFHWSDRFGPKKALNALTNDATDPISLQPGVKLCAVSLARIAPPPAAFVPDAHSAETMLDLTAARPAFTGDAATWTAGFLAALR</sequence>
<dbReference type="PROSITE" id="PS51669">
    <property type="entry name" value="4FE4S_MOW_BIS_MGD"/>
    <property type="match status" value="1"/>
</dbReference>
<evidence type="ECO:0000256" key="11">
    <source>
        <dbReference type="SAM" id="MobiDB-lite"/>
    </source>
</evidence>
<evidence type="ECO:0000256" key="1">
    <source>
        <dbReference type="ARBA" id="ARBA00001942"/>
    </source>
</evidence>
<evidence type="ECO:0000256" key="2">
    <source>
        <dbReference type="ARBA" id="ARBA00001966"/>
    </source>
</evidence>